<dbReference type="OrthoDB" id="5860513at2759"/>
<evidence type="ECO:0000256" key="4">
    <source>
        <dbReference type="ARBA" id="ARBA00023212"/>
    </source>
</evidence>
<keyword evidence="2" id="KW-0963">Cytoplasm</keyword>
<feature type="region of interest" description="Disordered" evidence="5">
    <location>
        <begin position="610"/>
        <end position="631"/>
    </location>
</feature>
<feature type="region of interest" description="Disordered" evidence="5">
    <location>
        <begin position="2442"/>
        <end position="2483"/>
    </location>
</feature>
<feature type="region of interest" description="Disordered" evidence="5">
    <location>
        <begin position="1179"/>
        <end position="1272"/>
    </location>
</feature>
<feature type="compositionally biased region" description="Polar residues" evidence="5">
    <location>
        <begin position="2160"/>
        <end position="2171"/>
    </location>
</feature>
<keyword evidence="8" id="KW-1185">Reference proteome</keyword>
<dbReference type="GO" id="GO:0051321">
    <property type="term" value="P:meiotic cell cycle"/>
    <property type="evidence" value="ECO:0007669"/>
    <property type="project" value="TreeGrafter"/>
</dbReference>
<feature type="compositionally biased region" description="Basic residues" evidence="5">
    <location>
        <begin position="2770"/>
        <end position="2780"/>
    </location>
</feature>
<feature type="region of interest" description="Disordered" evidence="5">
    <location>
        <begin position="322"/>
        <end position="378"/>
    </location>
</feature>
<protein>
    <recommendedName>
        <fullName evidence="6">Gamma tubulin complex component protein N-terminal domain-containing protein</fullName>
    </recommendedName>
</protein>
<dbReference type="PANTHER" id="PTHR19302:SF14">
    <property type="entry name" value="GAMMA-TUBULIN COMPLEX COMPONENT 3"/>
    <property type="match status" value="1"/>
</dbReference>
<name>A0A0N0DVD0_LEPPY</name>
<dbReference type="InterPro" id="IPR007259">
    <property type="entry name" value="GCP"/>
</dbReference>
<dbReference type="GO" id="GO:0000278">
    <property type="term" value="P:mitotic cell cycle"/>
    <property type="evidence" value="ECO:0007669"/>
    <property type="project" value="TreeGrafter"/>
</dbReference>
<accession>A0A0N0DVD0</accession>
<dbReference type="RefSeq" id="XP_015658623.1">
    <property type="nucleotide sequence ID" value="XM_015803107.1"/>
</dbReference>
<keyword evidence="4" id="KW-0206">Cytoskeleton</keyword>
<feature type="compositionally biased region" description="Polar residues" evidence="5">
    <location>
        <begin position="2230"/>
        <end position="2242"/>
    </location>
</feature>
<feature type="compositionally biased region" description="Basic and acidic residues" evidence="5">
    <location>
        <begin position="2538"/>
        <end position="2548"/>
    </location>
</feature>
<feature type="region of interest" description="Disordered" evidence="5">
    <location>
        <begin position="1696"/>
        <end position="1720"/>
    </location>
</feature>
<dbReference type="OMA" id="YGAINWW"/>
<keyword evidence="3" id="KW-0493">Microtubule</keyword>
<feature type="compositionally biased region" description="Basic and acidic residues" evidence="5">
    <location>
        <begin position="1455"/>
        <end position="1468"/>
    </location>
</feature>
<dbReference type="Proteomes" id="UP000037923">
    <property type="component" value="Unassembled WGS sequence"/>
</dbReference>
<comment type="subcellular location">
    <subcellularLocation>
        <location evidence="1">Cytoplasm</location>
        <location evidence="1">Cytoskeleton</location>
    </subcellularLocation>
</comment>
<feature type="compositionally biased region" description="Low complexity" evidence="5">
    <location>
        <begin position="1303"/>
        <end position="1327"/>
    </location>
</feature>
<feature type="region of interest" description="Disordered" evidence="5">
    <location>
        <begin position="1450"/>
        <end position="1673"/>
    </location>
</feature>
<evidence type="ECO:0000256" key="3">
    <source>
        <dbReference type="ARBA" id="ARBA00022701"/>
    </source>
</evidence>
<evidence type="ECO:0000259" key="6">
    <source>
        <dbReference type="Pfam" id="PF17681"/>
    </source>
</evidence>
<reference evidence="7 8" key="1">
    <citation type="submission" date="2015-07" db="EMBL/GenBank/DDBJ databases">
        <title>High-quality genome of monoxenous trypanosomatid Leptomonas pyrrhocoris.</title>
        <authorList>
            <person name="Flegontov P."/>
            <person name="Butenko A."/>
            <person name="Firsov S."/>
            <person name="Vlcek C."/>
            <person name="Logacheva M.D."/>
            <person name="Field M."/>
            <person name="Filatov D."/>
            <person name="Flegontova O."/>
            <person name="Gerasimov E."/>
            <person name="Jackson A.P."/>
            <person name="Kelly S."/>
            <person name="Opperdoes F."/>
            <person name="O'Reilly A."/>
            <person name="Votypka J."/>
            <person name="Yurchenko V."/>
            <person name="Lukes J."/>
        </authorList>
    </citation>
    <scope>NUCLEOTIDE SEQUENCE [LARGE SCALE GENOMIC DNA]</scope>
    <source>
        <strain evidence="7">H10</strain>
    </source>
</reference>
<feature type="compositionally biased region" description="Polar residues" evidence="5">
    <location>
        <begin position="2722"/>
        <end position="2753"/>
    </location>
</feature>
<feature type="compositionally biased region" description="Low complexity" evidence="5">
    <location>
        <begin position="2455"/>
        <end position="2465"/>
    </location>
</feature>
<dbReference type="VEuPathDB" id="TriTrypDB:LpyrH10_09_2650"/>
<evidence type="ECO:0000313" key="7">
    <source>
        <dbReference type="EMBL" id="KPA80184.1"/>
    </source>
</evidence>
<feature type="region of interest" description="Disordered" evidence="5">
    <location>
        <begin position="2146"/>
        <end position="2261"/>
    </location>
</feature>
<dbReference type="GO" id="GO:0051225">
    <property type="term" value="P:spindle assembly"/>
    <property type="evidence" value="ECO:0007669"/>
    <property type="project" value="TreeGrafter"/>
</dbReference>
<feature type="compositionally biased region" description="Polar residues" evidence="5">
    <location>
        <begin position="360"/>
        <end position="375"/>
    </location>
</feature>
<dbReference type="PANTHER" id="PTHR19302">
    <property type="entry name" value="GAMMA TUBULIN COMPLEX PROTEIN"/>
    <property type="match status" value="1"/>
</dbReference>
<dbReference type="GO" id="GO:0000930">
    <property type="term" value="C:gamma-tubulin complex"/>
    <property type="evidence" value="ECO:0007669"/>
    <property type="project" value="TreeGrafter"/>
</dbReference>
<dbReference type="GO" id="GO:0031122">
    <property type="term" value="P:cytoplasmic microtubule organization"/>
    <property type="evidence" value="ECO:0007669"/>
    <property type="project" value="TreeGrafter"/>
</dbReference>
<feature type="compositionally biased region" description="Basic and acidic residues" evidence="5">
    <location>
        <begin position="322"/>
        <end position="332"/>
    </location>
</feature>
<feature type="compositionally biased region" description="Low complexity" evidence="5">
    <location>
        <begin position="2658"/>
        <end position="2677"/>
    </location>
</feature>
<dbReference type="GO" id="GO:0000922">
    <property type="term" value="C:spindle pole"/>
    <property type="evidence" value="ECO:0007669"/>
    <property type="project" value="InterPro"/>
</dbReference>
<dbReference type="EMBL" id="LGTL01000009">
    <property type="protein sequence ID" value="KPA80184.1"/>
    <property type="molecule type" value="Genomic_DNA"/>
</dbReference>
<feature type="region of interest" description="Disordered" evidence="5">
    <location>
        <begin position="213"/>
        <end position="278"/>
    </location>
</feature>
<evidence type="ECO:0000256" key="5">
    <source>
        <dbReference type="SAM" id="MobiDB-lite"/>
    </source>
</evidence>
<feature type="compositionally biased region" description="Low complexity" evidence="5">
    <location>
        <begin position="1601"/>
        <end position="1611"/>
    </location>
</feature>
<feature type="region of interest" description="Disordered" evidence="5">
    <location>
        <begin position="2722"/>
        <end position="2793"/>
    </location>
</feature>
<dbReference type="GO" id="GO:0007020">
    <property type="term" value="P:microtubule nucleation"/>
    <property type="evidence" value="ECO:0007669"/>
    <property type="project" value="InterPro"/>
</dbReference>
<evidence type="ECO:0000313" key="8">
    <source>
        <dbReference type="Proteomes" id="UP000037923"/>
    </source>
</evidence>
<feature type="compositionally biased region" description="Low complexity" evidence="5">
    <location>
        <begin position="1197"/>
        <end position="1211"/>
    </location>
</feature>
<dbReference type="GO" id="GO:0005874">
    <property type="term" value="C:microtubule"/>
    <property type="evidence" value="ECO:0007669"/>
    <property type="project" value="UniProtKB-KW"/>
</dbReference>
<feature type="compositionally biased region" description="Low complexity" evidence="5">
    <location>
        <begin position="1229"/>
        <end position="1242"/>
    </location>
</feature>
<sequence length="2907" mass="314831">MDNVFASPPPGLATGEPPLRSATTVSIQRRLPHVTVGAAPPLLQQPSVLNLLTALPLLLSLDHSDYTRALNNMQERWTLTEVAPPVRQGKGTTAVFGTRGDAAPHDTHGDAATTAVRAVLCTSGGSLSWQAQRRRMRRVALDAFFRASLPAQISARVGGSADAAATSGTSDGVHRATMRLLAHTRAVMEDVSPTQAQLVDLFAGRILRRTQDEQETDAAAAAAAGSGNSSLHRQVGTGDEGREGVRIHGPTWDGSSLQVSPRGIMKTSPLPATGAATRPFVNSAGESARSSSSFSSPSSIAEQLLYVILRTSIVANMPLRSDEDNASRDVSRDGFQVDGSRSKGSYPFTPPSQAAGISPTLLTFSPTNTPSSTGSLIREKPRVDVFGSLDRDEEEVREVAGATATPAALFRSSEAQSIRHHPAGVTRGQDTAAIGAVLPYEPQCWLGPSTVALVERSTTLRRQQRWTCDRDPVIEATVAGEGAELFHHAYARTKEGMPLYGRHGHWAPFVGAAWSSEDADALDSFVRDSGLPFPSSTTSSVRTARGTRPAGPTVAAAAAAAPFSFSPLAAVGARELRGASVRPLYATSAHEAQHWGQPRAGVLHWTLEGEDEDAEGSEADPSVRSLFEDKSGSTEALADLQGGLAAAAEMNSEGKKRHPKSEPSTMPLTLPACRTPFVACNALYDPAVYARVYVALHRCTAGLVDPYELTYCDVHSGPNLVEIRVRAELYAPSPACTRSIVAHSGLTSMLEWGCRCGTLLLRLRRLCAVADDATMRASLGSYGRSAMDTLRIYLCFLQRQVWELGDRVGGAHRLSFTELLTAQQRLQKAMEQVEVLAAFFEVPSSSAAAATAVTSTVNVVTGDSARAKAKAKSPVAWDPVDVLQQSCCSALLMSRLHELFTTRHANALGQHSNVITSYSELQQENLEEWMNSLRDGDTSGGTSNSVPNEKAASLVDFTADRQRQRKDLLSYPIDAIGLLLRATLRPFHAMLHRWLTAGELADPYDEFFVVPSHGQTHSGFTLDLAPQRLPVFVSAAAANDLLHAGVSLRVLRAAATHVVLSAQKDARRLQGLAEATEAAAEDYAEELLDTQTLQGAIQKFVERLVRGAPTEKGVNAMGRFSRGAAASADDHNGGALEQALPLPPRVDVLSAYGAINWWRQHYQACTQVLLEAVEDAAGAETPPADNIEAKTKEEAAEGTANADTDASSASRVDSRSEGQPPSPRREDAAALSAAPSPSSDPSHANKATLNESLHNEEGPGNRIVPPVLAPAGEGEDQSYITVFMNSDNDEDDNSKSGEDVGTRQQAAGQRGAPAKASPSRSLSSASSSAASTSVLGLRHIAGSRLSIGTAISSTASSRGTIALYGAITEELRQVSLLEQQTEARVGQSRHALRAEFAAQMWRRKREMRLSDWKAQRLSLRLRRVRAMDSLVEELREVYGIRGAGFADEAPVSVSQHHDNDEEEQRPHSPPDAALSSPPPPPRVVVPLRRVPPSSAPPPVLLYAENGLDEGERDGRSRRPSQGQGLERQRRTSFAATTTVIPPLSEAVSRPIPSHPRRRSSSYAAASPHPPRGILLPPRPARTRSASGPVFVMATLPPPSSSSPAQEAPNPAESEEAEAQNQLPIDVCAPPPRERWRGQQRSLSTPVAKTRSFVDRLPSNAARRRSAEEVEGAAATLASHPVSLGDPTVVHQLRDVDSNGSKTVDPHKEQEVRSGSSDGSHARALRLTVDVLSLYRNEESMGKETLQEQWHRTATLSSLAAVAGDEQQQQRMRTDMRVRRDELGYAHPDANYVVADINDDEFFGLRTGPKSGAKWEAESAALARLAAGRAALDRCTVDEPHFLRQLQRAAHADVDLEEDAIPRSETVVGEDAFHGKQSSRTSMAAYLKKDESSATHSHVRDEHYAEEDVKAAQNSVGPLQTNMLPSELSELWRDDDPLERLRQRVAGDNGDDEGDYTDRLWSWTPAEAHRWYLDHRVSLLHVLTGSGVDRALLVDLPLLSDEAEALQCCGGYYRALGQYTASFLTHKALQLTLLPPYGSLYRLTTQFLDVCLMQQSAVAVRIVDVWSAAVDAALEMMAEGEEAAMVQAVIAGATTTPAPLANLTDQQQGLNLKGALASLNDVFQQEWAACVPYGESTVRLEWKLSRETEETGRGGKRNRSAPASQRLGSTQRYVGEEEEGATEEAANADLVSSDVDNDDVLDGAAPSRGWHHRDDYVDSAQEGDAEEDVTHQQSRRAANTATQVAAYRTDGGSGRRSSQRSRASPIQSFLAALRLTAVSPWCSGAWLLPERTTPCLGGICRTLLFWKSVERVVLHTWRAGVNSGLSSVFFFCTTVRQVLLSTLQESLWGQLTERTATYRESLRFEAGVLYTYRALENFTADHEMFLQDCEFYTLCGPPFQSRVQPLLRAMMHEVELAERSLRFANVSIRVARRQYMATFHSMVSSSSNSSDDEDGNGSADASSSASKGQRQSAAEKGDARLHPHHHVFALTRWCRRGRASAPGQEMAASSQKTSLHLRQIQDAVAHHQQQEESVGEVQRAPHLEEDKKGSGNTQSKSAKDAARDTSITHTRETKRRINKPSNASTTTTSTDRGGKVARVTPLDERSDSAFSSTTTTNTNTAFSATAPRTLDEGNGNVDDADDKQHCESSREDEEEEAGEPNASEGGSSMQTTTTVNTTGEKKRRRRPAQAAAKTAPRRSIIESATMNTTPIYAAVLAAQPQRHAQGTAPVTGSQKRSRSAGTSLRQAPSVTAAVSPSKKRHREQQQQGQGHGRRRGKRPSKPRLTPAERQERRDKLRVIAERKIKEETEHQRRRMRDVVARRLRRFASLTMSLRDALSDIIAEEDLAAQEMLTTTDSNNNSATTVAAESAAAAKELQSAQRQRMSRFTYLSAMVRRLDSLGEVMASQT</sequence>
<proteinExistence type="predicted"/>
<comment type="caution">
    <text evidence="7">The sequence shown here is derived from an EMBL/GenBank/DDBJ whole genome shotgun (WGS) entry which is preliminary data.</text>
</comment>
<gene>
    <name evidence="7" type="ORF">ABB37_05165</name>
</gene>
<feature type="compositionally biased region" description="Low complexity" evidence="5">
    <location>
        <begin position="2687"/>
        <end position="2697"/>
    </location>
</feature>
<dbReference type="GO" id="GO:0051011">
    <property type="term" value="F:microtubule minus-end binding"/>
    <property type="evidence" value="ECO:0007669"/>
    <property type="project" value="TreeGrafter"/>
</dbReference>
<feature type="compositionally biased region" description="Polar residues" evidence="5">
    <location>
        <begin position="2578"/>
        <end position="2590"/>
    </location>
</feature>
<dbReference type="GeneID" id="26905455"/>
<dbReference type="InterPro" id="IPR041470">
    <property type="entry name" value="GCP_N"/>
</dbReference>
<feature type="domain" description="Gamma tubulin complex component protein N-terminal" evidence="6">
    <location>
        <begin position="978"/>
        <end position="1069"/>
    </location>
</feature>
<organism evidence="7 8">
    <name type="scientific">Leptomonas pyrrhocoris</name>
    <name type="common">Firebug parasite</name>
    <dbReference type="NCBI Taxonomy" id="157538"/>
    <lineage>
        <taxon>Eukaryota</taxon>
        <taxon>Discoba</taxon>
        <taxon>Euglenozoa</taxon>
        <taxon>Kinetoplastea</taxon>
        <taxon>Metakinetoplastina</taxon>
        <taxon>Trypanosomatida</taxon>
        <taxon>Trypanosomatidae</taxon>
        <taxon>Leishmaniinae</taxon>
        <taxon>Leptomonas</taxon>
    </lineage>
</organism>
<feature type="region of interest" description="Disordered" evidence="5">
    <location>
        <begin position="2521"/>
        <end position="2702"/>
    </location>
</feature>
<evidence type="ECO:0000256" key="2">
    <source>
        <dbReference type="ARBA" id="ARBA00022490"/>
    </source>
</evidence>
<dbReference type="GO" id="GO:0043015">
    <property type="term" value="F:gamma-tubulin binding"/>
    <property type="evidence" value="ECO:0007669"/>
    <property type="project" value="InterPro"/>
</dbReference>
<feature type="region of interest" description="Disordered" evidence="5">
    <location>
        <begin position="1285"/>
        <end position="1327"/>
    </location>
</feature>
<dbReference type="Pfam" id="PF17681">
    <property type="entry name" value="GCP_N_terminal"/>
    <property type="match status" value="1"/>
</dbReference>
<feature type="compositionally biased region" description="Low complexity" evidence="5">
    <location>
        <begin position="2607"/>
        <end position="2625"/>
    </location>
</feature>
<evidence type="ECO:0000256" key="1">
    <source>
        <dbReference type="ARBA" id="ARBA00004245"/>
    </source>
</evidence>
<feature type="compositionally biased region" description="Low complexity" evidence="5">
    <location>
        <begin position="2182"/>
        <end position="2193"/>
    </location>
</feature>